<comment type="similarity">
    <text evidence="2 12 13">Belongs to the TonB-dependent receptor family.</text>
</comment>
<name>A0A7W5BEI2_9BURK</name>
<proteinExistence type="inferred from homology"/>
<keyword evidence="11 12" id="KW-0998">Cell outer membrane</keyword>
<evidence type="ECO:0000256" key="11">
    <source>
        <dbReference type="ARBA" id="ARBA00023237"/>
    </source>
</evidence>
<keyword evidence="7" id="KW-0406">Ion transport</keyword>
<dbReference type="InterPro" id="IPR037066">
    <property type="entry name" value="Plug_dom_sf"/>
</dbReference>
<comment type="subcellular location">
    <subcellularLocation>
        <location evidence="1 12">Cell outer membrane</location>
        <topology evidence="1 12">Multi-pass membrane protein</topology>
    </subcellularLocation>
</comment>
<dbReference type="Pfam" id="PF00593">
    <property type="entry name" value="TonB_dep_Rec_b-barrel"/>
    <property type="match status" value="1"/>
</dbReference>
<evidence type="ECO:0000256" key="12">
    <source>
        <dbReference type="PROSITE-ProRule" id="PRU01360"/>
    </source>
</evidence>
<evidence type="ECO:0000256" key="14">
    <source>
        <dbReference type="SAM" id="SignalP"/>
    </source>
</evidence>
<gene>
    <name evidence="17" type="ORF">FHS03_004581</name>
</gene>
<keyword evidence="10 17" id="KW-0675">Receptor</keyword>
<keyword evidence="18" id="KW-1185">Reference proteome</keyword>
<dbReference type="GO" id="GO:0009279">
    <property type="term" value="C:cell outer membrane"/>
    <property type="evidence" value="ECO:0007669"/>
    <property type="project" value="UniProtKB-SubCell"/>
</dbReference>
<accession>A0A7W5BEI2</accession>
<feature type="chain" id="PRO_5030546396" evidence="14">
    <location>
        <begin position="27"/>
        <end position="767"/>
    </location>
</feature>
<protein>
    <submittedName>
        <fullName evidence="17">Iron complex outermembrane receptor protein</fullName>
    </submittedName>
</protein>
<feature type="domain" description="TonB-dependent receptor plug" evidence="16">
    <location>
        <begin position="54"/>
        <end position="154"/>
    </location>
</feature>
<keyword evidence="5 12" id="KW-0812">Transmembrane</keyword>
<dbReference type="PANTHER" id="PTHR30069">
    <property type="entry name" value="TONB-DEPENDENT OUTER MEMBRANE RECEPTOR"/>
    <property type="match status" value="1"/>
</dbReference>
<evidence type="ECO:0000256" key="5">
    <source>
        <dbReference type="ARBA" id="ARBA00022692"/>
    </source>
</evidence>
<dbReference type="RefSeq" id="WP_183443210.1">
    <property type="nucleotide sequence ID" value="NZ_JACHXD010000017.1"/>
</dbReference>
<keyword evidence="8 13" id="KW-0798">TonB box</keyword>
<evidence type="ECO:0000256" key="2">
    <source>
        <dbReference type="ARBA" id="ARBA00009810"/>
    </source>
</evidence>
<dbReference type="PANTHER" id="PTHR30069:SF53">
    <property type="entry name" value="COLICIN I RECEPTOR-RELATED"/>
    <property type="match status" value="1"/>
</dbReference>
<dbReference type="InterPro" id="IPR039426">
    <property type="entry name" value="TonB-dep_rcpt-like"/>
</dbReference>
<feature type="signal peptide" evidence="14">
    <location>
        <begin position="1"/>
        <end position="26"/>
    </location>
</feature>
<evidence type="ECO:0000256" key="8">
    <source>
        <dbReference type="ARBA" id="ARBA00023077"/>
    </source>
</evidence>
<organism evidence="17 18">
    <name type="scientific">Pseudoduganella violacea</name>
    <dbReference type="NCBI Taxonomy" id="1715466"/>
    <lineage>
        <taxon>Bacteria</taxon>
        <taxon>Pseudomonadati</taxon>
        <taxon>Pseudomonadota</taxon>
        <taxon>Betaproteobacteria</taxon>
        <taxon>Burkholderiales</taxon>
        <taxon>Oxalobacteraceae</taxon>
        <taxon>Telluria group</taxon>
        <taxon>Pseudoduganella</taxon>
    </lineage>
</organism>
<dbReference type="GO" id="GO:0044718">
    <property type="term" value="P:siderophore transmembrane transport"/>
    <property type="evidence" value="ECO:0007669"/>
    <property type="project" value="TreeGrafter"/>
</dbReference>
<evidence type="ECO:0000256" key="9">
    <source>
        <dbReference type="ARBA" id="ARBA00023136"/>
    </source>
</evidence>
<feature type="domain" description="TonB-dependent receptor-like beta-barrel" evidence="15">
    <location>
        <begin position="307"/>
        <end position="743"/>
    </location>
</feature>
<reference evidence="17 18" key="1">
    <citation type="submission" date="2020-08" db="EMBL/GenBank/DDBJ databases">
        <title>Genomic Encyclopedia of Type Strains, Phase III (KMG-III): the genomes of soil and plant-associated and newly described type strains.</title>
        <authorList>
            <person name="Whitman W."/>
        </authorList>
    </citation>
    <scope>NUCLEOTIDE SEQUENCE [LARGE SCALE GENOMIC DNA]</scope>
    <source>
        <strain evidence="17 18">CECT 8897</strain>
    </source>
</reference>
<keyword evidence="3 12" id="KW-0813">Transport</keyword>
<evidence type="ECO:0000256" key="7">
    <source>
        <dbReference type="ARBA" id="ARBA00023065"/>
    </source>
</evidence>
<dbReference type="PROSITE" id="PS52016">
    <property type="entry name" value="TONB_DEPENDENT_REC_3"/>
    <property type="match status" value="1"/>
</dbReference>
<evidence type="ECO:0000256" key="13">
    <source>
        <dbReference type="RuleBase" id="RU003357"/>
    </source>
</evidence>
<evidence type="ECO:0000259" key="15">
    <source>
        <dbReference type="Pfam" id="PF00593"/>
    </source>
</evidence>
<evidence type="ECO:0000256" key="10">
    <source>
        <dbReference type="ARBA" id="ARBA00023170"/>
    </source>
</evidence>
<dbReference type="Proteomes" id="UP000541535">
    <property type="component" value="Unassembled WGS sequence"/>
</dbReference>
<dbReference type="CDD" id="cd01347">
    <property type="entry name" value="ligand_gated_channel"/>
    <property type="match status" value="1"/>
</dbReference>
<dbReference type="GO" id="GO:0015344">
    <property type="term" value="F:siderophore uptake transmembrane transporter activity"/>
    <property type="evidence" value="ECO:0007669"/>
    <property type="project" value="TreeGrafter"/>
</dbReference>
<evidence type="ECO:0000313" key="18">
    <source>
        <dbReference type="Proteomes" id="UP000541535"/>
    </source>
</evidence>
<dbReference type="InterPro" id="IPR012910">
    <property type="entry name" value="Plug_dom"/>
</dbReference>
<dbReference type="SUPFAM" id="SSF56935">
    <property type="entry name" value="Porins"/>
    <property type="match status" value="1"/>
</dbReference>
<evidence type="ECO:0000313" key="17">
    <source>
        <dbReference type="EMBL" id="MBB3121503.1"/>
    </source>
</evidence>
<evidence type="ECO:0000256" key="4">
    <source>
        <dbReference type="ARBA" id="ARBA00022452"/>
    </source>
</evidence>
<dbReference type="Gene3D" id="2.170.130.10">
    <property type="entry name" value="TonB-dependent receptor, plug domain"/>
    <property type="match status" value="1"/>
</dbReference>
<sequence>MKSTLRPMTGAIALACASGWLSPAFADDEAAAMSTVTISGERATGHGALSSATRTAEELRQLQNVFNPEDALRDLPSMTIRKRYSGDRNALIGGRSFAPSQAPRALVYMDGYLLSNLMGRFDAPRWNMLAPEEITSVEALYGPFSALYPGNSIGTTIEIATSRPDKFSGAVRVAGQVQEYDNYGLKDRYRNYQVSLLLGDRLASGLWYKLMVNRQDSTSEPMQYYSVTAGDDGVFAPPKGTAPVTPVRGIVYDIAPTGQRRAIFGPNAGAIDHTRQNTVKLTMGYDFTPELSADGFLAWWSNDTKTSNQSFLRDAAGNAVWSGRVSQNGNVFQIPQNAFAPYTREERHVQGGLTLKTRHRTGWNTSLSVSRYEIQRDTQRNASLPDPLAAGGGAGSAVQRGGTGFRTLELRGAYTPTPGDWTGGAHALTFGLHASDYTLRQTTRSLADWRIASGDETQFVGGKTRLLALYGQDVWRFAPQWRATMGLRAESWKSFDGIQRFRPGPTENYRERSEHALSPKLSLGWDAAPGLDLQFSAGRGTRFATVSELFQGSLAGASLTVSDPNLKPERSTALELSAEQRFDAGKLRASLFQDDVRNTIWSQLNLSVFPSITNTQNVGRVRTRGVELAGAIDELGLRGLSLEANIGYSRAIILENDNYLPSVGKRWARIPQVRSTTTLLYAPRQNWSLAATWRYSGRQFNEINNSDINPDVYGGLSRQKQLDLRLLLKPAARTEVAIGIDNLNNYLAYQYHPFPGRTLFAEVRYAF</sequence>
<dbReference type="Gene3D" id="2.40.170.20">
    <property type="entry name" value="TonB-dependent receptor, beta-barrel domain"/>
    <property type="match status" value="1"/>
</dbReference>
<dbReference type="AlphaFoldDB" id="A0A7W5BEI2"/>
<dbReference type="EMBL" id="JACHXD010000017">
    <property type="protein sequence ID" value="MBB3121503.1"/>
    <property type="molecule type" value="Genomic_DNA"/>
</dbReference>
<keyword evidence="9 12" id="KW-0472">Membrane</keyword>
<dbReference type="InterPro" id="IPR036942">
    <property type="entry name" value="Beta-barrel_TonB_sf"/>
</dbReference>
<evidence type="ECO:0000256" key="6">
    <source>
        <dbReference type="ARBA" id="ARBA00022729"/>
    </source>
</evidence>
<dbReference type="InterPro" id="IPR000531">
    <property type="entry name" value="Beta-barrel_TonB"/>
</dbReference>
<evidence type="ECO:0000259" key="16">
    <source>
        <dbReference type="Pfam" id="PF07715"/>
    </source>
</evidence>
<keyword evidence="6 14" id="KW-0732">Signal</keyword>
<comment type="caution">
    <text evidence="17">The sequence shown here is derived from an EMBL/GenBank/DDBJ whole genome shotgun (WGS) entry which is preliminary data.</text>
</comment>
<evidence type="ECO:0000256" key="1">
    <source>
        <dbReference type="ARBA" id="ARBA00004571"/>
    </source>
</evidence>
<dbReference type="Pfam" id="PF07715">
    <property type="entry name" value="Plug"/>
    <property type="match status" value="1"/>
</dbReference>
<evidence type="ECO:0000256" key="3">
    <source>
        <dbReference type="ARBA" id="ARBA00022448"/>
    </source>
</evidence>
<keyword evidence="4 12" id="KW-1134">Transmembrane beta strand</keyword>